<dbReference type="SMART" id="SM00861">
    <property type="entry name" value="Transket_pyr"/>
    <property type="match status" value="1"/>
</dbReference>
<keyword evidence="3" id="KW-0786">Thiamine pyrophosphate</keyword>
<keyword evidence="2 5" id="KW-0560">Oxidoreductase</keyword>
<sequence>MQNIQKLTISKAINLGLRRAMEEDPKVLVMGEDVGKLGGVFRITDGLQKDFGEQRVLDTPLAESGIIGTAVGLAVRGFRPVCEIQFEGFIFPGFDQISSQLAKLHYRTQGKVKMPVVIRVPFGGGIGAVEHHSESPESFFSHIAGLKVVSCSNAVDAYWMIQQAIHSDDPILFFEPKRLYHSGALRAEVDTTATPDPLFKSRLVREGTTATVVAYGPSVKVALDAATAAEDEGRSLEVIDLRTLSPLDLGPVFESVRKTGRLIALSEAPSESSLTSEIAARVQQECFYSLEAPVLRVTGFDTPYPPAKLEEHYLPDLDRVLHAVDRSLAW</sequence>
<dbReference type="CDD" id="cd07036">
    <property type="entry name" value="TPP_PYR_E1-PDHc-beta_like"/>
    <property type="match status" value="1"/>
</dbReference>
<evidence type="ECO:0000313" key="6">
    <source>
        <dbReference type="Proteomes" id="UP001597419"/>
    </source>
</evidence>
<dbReference type="SUPFAM" id="SSF52518">
    <property type="entry name" value="Thiamin diphosphate-binding fold (THDP-binding)"/>
    <property type="match status" value="1"/>
</dbReference>
<reference evidence="6" key="1">
    <citation type="journal article" date="2019" name="Int. J. Syst. Evol. Microbiol.">
        <title>The Global Catalogue of Microorganisms (GCM) 10K type strain sequencing project: providing services to taxonomists for standard genome sequencing and annotation.</title>
        <authorList>
            <consortium name="The Broad Institute Genomics Platform"/>
            <consortium name="The Broad Institute Genome Sequencing Center for Infectious Disease"/>
            <person name="Wu L."/>
            <person name="Ma J."/>
        </authorList>
    </citation>
    <scope>NUCLEOTIDE SEQUENCE [LARGE SCALE GENOMIC DNA]</scope>
    <source>
        <strain evidence="6">CGMCC 4.7643</strain>
    </source>
</reference>
<keyword evidence="6" id="KW-1185">Reference proteome</keyword>
<dbReference type="EC" id="1.2.4.-" evidence="5"/>
<dbReference type="InterPro" id="IPR029061">
    <property type="entry name" value="THDP-binding"/>
</dbReference>
<dbReference type="Gene3D" id="3.40.50.920">
    <property type="match status" value="1"/>
</dbReference>
<evidence type="ECO:0000256" key="3">
    <source>
        <dbReference type="ARBA" id="ARBA00023052"/>
    </source>
</evidence>
<evidence type="ECO:0000259" key="4">
    <source>
        <dbReference type="SMART" id="SM00861"/>
    </source>
</evidence>
<evidence type="ECO:0000256" key="1">
    <source>
        <dbReference type="ARBA" id="ARBA00001964"/>
    </source>
</evidence>
<feature type="domain" description="Transketolase-like pyrimidine-binding" evidence="4">
    <location>
        <begin position="7"/>
        <end position="182"/>
    </location>
</feature>
<dbReference type="InterPro" id="IPR005475">
    <property type="entry name" value="Transketolase-like_Pyr-bd"/>
</dbReference>
<comment type="cofactor">
    <cofactor evidence="1">
        <name>thiamine diphosphate</name>
        <dbReference type="ChEBI" id="CHEBI:58937"/>
    </cofactor>
</comment>
<comment type="caution">
    <text evidence="5">The sequence shown here is derived from an EMBL/GenBank/DDBJ whole genome shotgun (WGS) entry which is preliminary data.</text>
</comment>
<dbReference type="InterPro" id="IPR033248">
    <property type="entry name" value="Transketolase_C"/>
</dbReference>
<dbReference type="PANTHER" id="PTHR43257">
    <property type="entry name" value="PYRUVATE DEHYDROGENASE E1 COMPONENT BETA SUBUNIT"/>
    <property type="match status" value="1"/>
</dbReference>
<evidence type="ECO:0000313" key="5">
    <source>
        <dbReference type="EMBL" id="MFD2458267.1"/>
    </source>
</evidence>
<dbReference type="PANTHER" id="PTHR43257:SF2">
    <property type="entry name" value="PYRUVATE DEHYDROGENASE E1 COMPONENT SUBUNIT BETA"/>
    <property type="match status" value="1"/>
</dbReference>
<dbReference type="EMBL" id="JBHUKU010000003">
    <property type="protein sequence ID" value="MFD2458267.1"/>
    <property type="molecule type" value="Genomic_DNA"/>
</dbReference>
<dbReference type="InterPro" id="IPR009014">
    <property type="entry name" value="Transketo_C/PFOR_II"/>
</dbReference>
<dbReference type="Pfam" id="PF02780">
    <property type="entry name" value="Transketolase_C"/>
    <property type="match status" value="1"/>
</dbReference>
<protein>
    <submittedName>
        <fullName evidence="5">Alpha-ketoacid dehydrogenase subunit beta</fullName>
        <ecNumber evidence="5">1.2.4.-</ecNumber>
    </submittedName>
</protein>
<dbReference type="Proteomes" id="UP001597419">
    <property type="component" value="Unassembled WGS sequence"/>
</dbReference>
<dbReference type="RefSeq" id="WP_345396173.1">
    <property type="nucleotide sequence ID" value="NZ_BAABHG010000007.1"/>
</dbReference>
<dbReference type="GO" id="GO:0016491">
    <property type="term" value="F:oxidoreductase activity"/>
    <property type="evidence" value="ECO:0007669"/>
    <property type="project" value="UniProtKB-KW"/>
</dbReference>
<dbReference type="SUPFAM" id="SSF52922">
    <property type="entry name" value="TK C-terminal domain-like"/>
    <property type="match status" value="1"/>
</dbReference>
<gene>
    <name evidence="5" type="ORF">ACFSYJ_06650</name>
</gene>
<organism evidence="5 6">
    <name type="scientific">Amycolatopsis samaneae</name>
    <dbReference type="NCBI Taxonomy" id="664691"/>
    <lineage>
        <taxon>Bacteria</taxon>
        <taxon>Bacillati</taxon>
        <taxon>Actinomycetota</taxon>
        <taxon>Actinomycetes</taxon>
        <taxon>Pseudonocardiales</taxon>
        <taxon>Pseudonocardiaceae</taxon>
        <taxon>Amycolatopsis</taxon>
    </lineage>
</organism>
<name>A0ABW5GB32_9PSEU</name>
<accession>A0ABW5GB32</accession>
<proteinExistence type="predicted"/>
<dbReference type="Pfam" id="PF02779">
    <property type="entry name" value="Transket_pyr"/>
    <property type="match status" value="1"/>
</dbReference>
<evidence type="ECO:0000256" key="2">
    <source>
        <dbReference type="ARBA" id="ARBA00023002"/>
    </source>
</evidence>
<dbReference type="Gene3D" id="3.40.50.970">
    <property type="match status" value="1"/>
</dbReference>